<protein>
    <submittedName>
        <fullName evidence="1">Uncharacterized protein</fullName>
    </submittedName>
</protein>
<sequence length="39" mass="4556">MKLITQFPCPFKYIISCSEFSLIRGRRGAHMWLTPIKGE</sequence>
<gene>
    <name evidence="1" type="ORF">SLEP1_g51251</name>
</gene>
<dbReference type="EMBL" id="BPVZ01000176">
    <property type="protein sequence ID" value="GKV44020.1"/>
    <property type="molecule type" value="Genomic_DNA"/>
</dbReference>
<comment type="caution">
    <text evidence="1">The sequence shown here is derived from an EMBL/GenBank/DDBJ whole genome shotgun (WGS) entry which is preliminary data.</text>
</comment>
<organism evidence="1 2">
    <name type="scientific">Rubroshorea leprosula</name>
    <dbReference type="NCBI Taxonomy" id="152421"/>
    <lineage>
        <taxon>Eukaryota</taxon>
        <taxon>Viridiplantae</taxon>
        <taxon>Streptophyta</taxon>
        <taxon>Embryophyta</taxon>
        <taxon>Tracheophyta</taxon>
        <taxon>Spermatophyta</taxon>
        <taxon>Magnoliopsida</taxon>
        <taxon>eudicotyledons</taxon>
        <taxon>Gunneridae</taxon>
        <taxon>Pentapetalae</taxon>
        <taxon>rosids</taxon>
        <taxon>malvids</taxon>
        <taxon>Malvales</taxon>
        <taxon>Dipterocarpaceae</taxon>
        <taxon>Rubroshorea</taxon>
    </lineage>
</organism>
<dbReference type="AlphaFoldDB" id="A0AAV5M2N4"/>
<evidence type="ECO:0000313" key="1">
    <source>
        <dbReference type="EMBL" id="GKV44020.1"/>
    </source>
</evidence>
<name>A0AAV5M2N4_9ROSI</name>
<keyword evidence="2" id="KW-1185">Reference proteome</keyword>
<reference evidence="1 2" key="1">
    <citation type="journal article" date="2021" name="Commun. Biol.">
        <title>The genome of Shorea leprosula (Dipterocarpaceae) highlights the ecological relevance of drought in aseasonal tropical rainforests.</title>
        <authorList>
            <person name="Ng K.K.S."/>
            <person name="Kobayashi M.J."/>
            <person name="Fawcett J.A."/>
            <person name="Hatakeyama M."/>
            <person name="Paape T."/>
            <person name="Ng C.H."/>
            <person name="Ang C.C."/>
            <person name="Tnah L.H."/>
            <person name="Lee C.T."/>
            <person name="Nishiyama T."/>
            <person name="Sese J."/>
            <person name="O'Brien M.J."/>
            <person name="Copetti D."/>
            <person name="Mohd Noor M.I."/>
            <person name="Ong R.C."/>
            <person name="Putra M."/>
            <person name="Sireger I.Z."/>
            <person name="Indrioko S."/>
            <person name="Kosugi Y."/>
            <person name="Izuno A."/>
            <person name="Isagi Y."/>
            <person name="Lee S.L."/>
            <person name="Shimizu K.K."/>
        </authorList>
    </citation>
    <scope>NUCLEOTIDE SEQUENCE [LARGE SCALE GENOMIC DNA]</scope>
    <source>
        <strain evidence="1">214</strain>
    </source>
</reference>
<proteinExistence type="predicted"/>
<accession>A0AAV5M2N4</accession>
<evidence type="ECO:0000313" key="2">
    <source>
        <dbReference type="Proteomes" id="UP001054252"/>
    </source>
</evidence>
<dbReference type="Proteomes" id="UP001054252">
    <property type="component" value="Unassembled WGS sequence"/>
</dbReference>